<dbReference type="RefSeq" id="WP_139446883.1">
    <property type="nucleotide sequence ID" value="NZ_SMDR01000001.1"/>
</dbReference>
<organism evidence="3 4">
    <name type="scientific">Arenimonas terrae</name>
    <dbReference type="NCBI Taxonomy" id="2546226"/>
    <lineage>
        <taxon>Bacteria</taxon>
        <taxon>Pseudomonadati</taxon>
        <taxon>Pseudomonadota</taxon>
        <taxon>Gammaproteobacteria</taxon>
        <taxon>Lysobacterales</taxon>
        <taxon>Lysobacteraceae</taxon>
        <taxon>Arenimonas</taxon>
    </lineage>
</organism>
<feature type="domain" description="IraD/Gp25-like" evidence="2">
    <location>
        <begin position="19"/>
        <end position="107"/>
    </location>
</feature>
<accession>A0A5C4RX10</accession>
<reference evidence="3 4" key="1">
    <citation type="submission" date="2019-03" db="EMBL/GenBank/DDBJ databases">
        <title>Arenimonas daejeonensis sp. nov., isolated from compost.</title>
        <authorList>
            <person name="Jeon C.O."/>
        </authorList>
    </citation>
    <scope>NUCLEOTIDE SEQUENCE [LARGE SCALE GENOMIC DNA]</scope>
    <source>
        <strain evidence="3 4">R29</strain>
    </source>
</reference>
<sequence length="120" mass="13046">MSLASPYQFDHRGRTAESSRERHVRDLIEAVLFTAPGERVMRPDFGSGVAQLVFAPNSPELAGATQMLVQGALAQFLGDVVTVREVRVEARDETLRVTVAYSLRGDDQVQVASFSRGGAP</sequence>
<protein>
    <recommendedName>
        <fullName evidence="2">IraD/Gp25-like domain-containing protein</fullName>
    </recommendedName>
</protein>
<dbReference type="InterPro" id="IPR007048">
    <property type="entry name" value="IraD/Gp25-like"/>
</dbReference>
<name>A0A5C4RX10_9GAMM</name>
<dbReference type="SUPFAM" id="SSF160719">
    <property type="entry name" value="gpW/gp25-like"/>
    <property type="match status" value="1"/>
</dbReference>
<proteinExistence type="predicted"/>
<feature type="compositionally biased region" description="Basic and acidic residues" evidence="1">
    <location>
        <begin position="9"/>
        <end position="21"/>
    </location>
</feature>
<dbReference type="EMBL" id="SMDR01000001">
    <property type="protein sequence ID" value="TNJ35439.1"/>
    <property type="molecule type" value="Genomic_DNA"/>
</dbReference>
<dbReference type="OrthoDB" id="9802846at2"/>
<evidence type="ECO:0000259" key="2">
    <source>
        <dbReference type="Pfam" id="PF04965"/>
    </source>
</evidence>
<feature type="region of interest" description="Disordered" evidence="1">
    <location>
        <begin position="1"/>
        <end position="21"/>
    </location>
</feature>
<comment type="caution">
    <text evidence="3">The sequence shown here is derived from an EMBL/GenBank/DDBJ whole genome shotgun (WGS) entry which is preliminary data.</text>
</comment>
<evidence type="ECO:0000313" key="3">
    <source>
        <dbReference type="EMBL" id="TNJ35439.1"/>
    </source>
</evidence>
<gene>
    <name evidence="3" type="ORF">E1B00_06700</name>
</gene>
<keyword evidence="4" id="KW-1185">Reference proteome</keyword>
<dbReference type="Proteomes" id="UP000305760">
    <property type="component" value="Unassembled WGS sequence"/>
</dbReference>
<dbReference type="Gene3D" id="3.10.450.40">
    <property type="match status" value="1"/>
</dbReference>
<evidence type="ECO:0000313" key="4">
    <source>
        <dbReference type="Proteomes" id="UP000305760"/>
    </source>
</evidence>
<evidence type="ECO:0000256" key="1">
    <source>
        <dbReference type="SAM" id="MobiDB-lite"/>
    </source>
</evidence>
<dbReference type="AlphaFoldDB" id="A0A5C4RX10"/>
<dbReference type="Pfam" id="PF04965">
    <property type="entry name" value="GPW_gp25"/>
    <property type="match status" value="1"/>
</dbReference>